<evidence type="ECO:0000313" key="3">
    <source>
        <dbReference type="EMBL" id="RKN80629.1"/>
    </source>
</evidence>
<dbReference type="AlphaFoldDB" id="A0A3B0C8T2"/>
<reference evidence="3 4" key="1">
    <citation type="journal article" date="2007" name="Int. J. Syst. Evol. Microbiol.">
        <title>Paenibacillus ginsengarvi sp. nov., isolated from soil from ginseng cultivation.</title>
        <authorList>
            <person name="Yoon M.H."/>
            <person name="Ten L.N."/>
            <person name="Im W.T."/>
        </authorList>
    </citation>
    <scope>NUCLEOTIDE SEQUENCE [LARGE SCALE GENOMIC DNA]</scope>
    <source>
        <strain evidence="3 4">KCTC 13059</strain>
    </source>
</reference>
<organism evidence="3 4">
    <name type="scientific">Paenibacillus ginsengarvi</name>
    <dbReference type="NCBI Taxonomy" id="400777"/>
    <lineage>
        <taxon>Bacteria</taxon>
        <taxon>Bacillati</taxon>
        <taxon>Bacillota</taxon>
        <taxon>Bacilli</taxon>
        <taxon>Bacillales</taxon>
        <taxon>Paenibacillaceae</taxon>
        <taxon>Paenibacillus</taxon>
    </lineage>
</organism>
<accession>A0A3B0C8T2</accession>
<dbReference type="SUPFAM" id="SSF56601">
    <property type="entry name" value="beta-lactamase/transpeptidase-like"/>
    <property type="match status" value="1"/>
</dbReference>
<dbReference type="Gene3D" id="3.40.710.10">
    <property type="entry name" value="DD-peptidase/beta-lactamase superfamily"/>
    <property type="match status" value="1"/>
</dbReference>
<feature type="domain" description="Peptidase S12 Pab87-related C-terminal" evidence="2">
    <location>
        <begin position="374"/>
        <end position="453"/>
    </location>
</feature>
<gene>
    <name evidence="3" type="ORF">D7M11_19295</name>
</gene>
<dbReference type="Pfam" id="PF11954">
    <property type="entry name" value="DUF3471"/>
    <property type="match status" value="1"/>
</dbReference>
<comment type="caution">
    <text evidence="3">The sequence shown here is derived from an EMBL/GenBank/DDBJ whole genome shotgun (WGS) entry which is preliminary data.</text>
</comment>
<name>A0A3B0C8T2_9BACL</name>
<dbReference type="Pfam" id="PF00144">
    <property type="entry name" value="Beta-lactamase"/>
    <property type="match status" value="1"/>
</dbReference>
<dbReference type="InterPro" id="IPR050491">
    <property type="entry name" value="AmpC-like"/>
</dbReference>
<protein>
    <submittedName>
        <fullName evidence="3">Serine hydrolase</fullName>
    </submittedName>
</protein>
<dbReference type="InterPro" id="IPR001466">
    <property type="entry name" value="Beta-lactam-related"/>
</dbReference>
<sequence length="466" mass="50953">MSVQTEARIERIVNGLLPDGGLRNQYAGEVSLAKRMKDYNTPGVSIAVIRDFKVEWARGYGVREAGKPDPVTETTLFQAGSISKPVFALAAMRLVQEGVVSLDEDVNDRLRTWHVPANGNWQPRVTLRQLLSHSAGLTVHGFPGYERTEQLPSLVQILNGQPPAHTPPVRVNLVPGVQFRYSGGGTTVAQLLVQELCEGKSFPDLMEQFILAPAGLANSTYAQPLPPHLHSAAAAAHPWKGRPVSGNWHVYPEMAAAGLWTTPSDLARLGTELQMVIKRCSNFPLTASTLTQMLVPPAWERMGLGFFVDGEGQSARFGHGGSNEGFTARLTLYRHLGLGAAIMINSNEGSPMISEIERAIAREYEWPDYFPALRDAVSLPHELLARYAGSYRTRSGLQLSIVEKEGELLAQVQGQAPVRLLAESDTSFRMEAANAEITFGPKSDGEPVSLTFRQEGKSFLAERYGQ</sequence>
<dbReference type="InterPro" id="IPR012338">
    <property type="entry name" value="Beta-lactam/transpept-like"/>
</dbReference>
<dbReference type="GO" id="GO:0016787">
    <property type="term" value="F:hydrolase activity"/>
    <property type="evidence" value="ECO:0007669"/>
    <property type="project" value="UniProtKB-KW"/>
</dbReference>
<feature type="domain" description="Beta-lactamase-related" evidence="1">
    <location>
        <begin position="33"/>
        <end position="352"/>
    </location>
</feature>
<evidence type="ECO:0000259" key="1">
    <source>
        <dbReference type="Pfam" id="PF00144"/>
    </source>
</evidence>
<dbReference type="PANTHER" id="PTHR46825:SF12">
    <property type="entry name" value="PENICILLIN-BINDING PROTEIN 4"/>
    <property type="match status" value="1"/>
</dbReference>
<keyword evidence="3" id="KW-0378">Hydrolase</keyword>
<keyword evidence="4" id="KW-1185">Reference proteome</keyword>
<evidence type="ECO:0000313" key="4">
    <source>
        <dbReference type="Proteomes" id="UP000282311"/>
    </source>
</evidence>
<dbReference type="PANTHER" id="PTHR46825">
    <property type="entry name" value="D-ALANYL-D-ALANINE-CARBOXYPEPTIDASE/ENDOPEPTIDASE AMPH"/>
    <property type="match status" value="1"/>
</dbReference>
<dbReference type="EMBL" id="RBAH01000014">
    <property type="protein sequence ID" value="RKN80629.1"/>
    <property type="molecule type" value="Genomic_DNA"/>
</dbReference>
<proteinExistence type="predicted"/>
<evidence type="ECO:0000259" key="2">
    <source>
        <dbReference type="Pfam" id="PF11954"/>
    </source>
</evidence>
<dbReference type="InterPro" id="IPR021860">
    <property type="entry name" value="Peptidase_S12_Pab87-rel_C"/>
</dbReference>
<dbReference type="Proteomes" id="UP000282311">
    <property type="component" value="Unassembled WGS sequence"/>
</dbReference>